<evidence type="ECO:0000256" key="6">
    <source>
        <dbReference type="SAM" id="Phobius"/>
    </source>
</evidence>
<dbReference type="InterPro" id="IPR000175">
    <property type="entry name" value="Na/ntran_symport"/>
</dbReference>
<dbReference type="NCBIfam" id="NF037979">
    <property type="entry name" value="Na_transp"/>
    <property type="match status" value="1"/>
</dbReference>
<dbReference type="CDD" id="cd10336">
    <property type="entry name" value="SLC6sbd_Tyt1-Like"/>
    <property type="match status" value="1"/>
</dbReference>
<evidence type="ECO:0000256" key="1">
    <source>
        <dbReference type="ARBA" id="ARBA00004141"/>
    </source>
</evidence>
<comment type="caution">
    <text evidence="7">The sequence shown here is derived from an EMBL/GenBank/DDBJ whole genome shotgun (WGS) entry which is preliminary data.</text>
</comment>
<accession>A0A830FGE4</accession>
<dbReference type="OrthoDB" id="99721at2157"/>
<evidence type="ECO:0000313" key="7">
    <source>
        <dbReference type="EMBL" id="GGL52694.1"/>
    </source>
</evidence>
<dbReference type="PANTHER" id="PTHR42948:SF1">
    <property type="entry name" value="TRANSPORTER"/>
    <property type="match status" value="1"/>
</dbReference>
<keyword evidence="8" id="KW-1185">Reference proteome</keyword>
<feature type="transmembrane region" description="Helical" evidence="6">
    <location>
        <begin position="215"/>
        <end position="236"/>
    </location>
</feature>
<feature type="transmembrane region" description="Helical" evidence="6">
    <location>
        <begin position="276"/>
        <end position="295"/>
    </location>
</feature>
<reference evidence="7" key="1">
    <citation type="journal article" date="2014" name="Int. J. Syst. Evol. Microbiol.">
        <title>Complete genome sequence of Corynebacterium casei LMG S-19264T (=DSM 44701T), isolated from a smear-ripened cheese.</title>
        <authorList>
            <consortium name="US DOE Joint Genome Institute (JGI-PGF)"/>
            <person name="Walter F."/>
            <person name="Albersmeier A."/>
            <person name="Kalinowski J."/>
            <person name="Ruckert C."/>
        </authorList>
    </citation>
    <scope>NUCLEOTIDE SEQUENCE</scope>
    <source>
        <strain evidence="7">JCM 19596</strain>
    </source>
</reference>
<dbReference type="InterPro" id="IPR037272">
    <property type="entry name" value="SNS_sf"/>
</dbReference>
<dbReference type="RefSeq" id="WP_188976193.1">
    <property type="nucleotide sequence ID" value="NZ_BMPG01000001.1"/>
</dbReference>
<dbReference type="Proteomes" id="UP000607197">
    <property type="component" value="Unassembled WGS sequence"/>
</dbReference>
<gene>
    <name evidence="7" type="ORF">GCM10009039_08650</name>
</gene>
<dbReference type="GO" id="GO:0016020">
    <property type="term" value="C:membrane"/>
    <property type="evidence" value="ECO:0007669"/>
    <property type="project" value="UniProtKB-SubCell"/>
</dbReference>
<proteinExistence type="predicted"/>
<evidence type="ECO:0000256" key="4">
    <source>
        <dbReference type="ARBA" id="ARBA00022989"/>
    </source>
</evidence>
<comment type="subcellular location">
    <subcellularLocation>
        <location evidence="1">Membrane</location>
        <topology evidence="1">Multi-pass membrane protein</topology>
    </subcellularLocation>
</comment>
<feature type="transmembrane region" description="Helical" evidence="6">
    <location>
        <begin position="84"/>
        <end position="108"/>
    </location>
</feature>
<keyword evidence="5 6" id="KW-0472">Membrane</keyword>
<feature type="transmembrane region" description="Helical" evidence="6">
    <location>
        <begin position="369"/>
        <end position="390"/>
    </location>
</feature>
<evidence type="ECO:0000256" key="2">
    <source>
        <dbReference type="ARBA" id="ARBA00022448"/>
    </source>
</evidence>
<dbReference type="PANTHER" id="PTHR42948">
    <property type="entry name" value="TRANSPORTER"/>
    <property type="match status" value="1"/>
</dbReference>
<feature type="transmembrane region" description="Helical" evidence="6">
    <location>
        <begin position="12"/>
        <end position="31"/>
    </location>
</feature>
<feature type="transmembrane region" description="Helical" evidence="6">
    <location>
        <begin position="128"/>
        <end position="155"/>
    </location>
</feature>
<keyword evidence="3 6" id="KW-0812">Transmembrane</keyword>
<evidence type="ECO:0000256" key="5">
    <source>
        <dbReference type="ARBA" id="ARBA00023136"/>
    </source>
</evidence>
<dbReference type="AlphaFoldDB" id="A0A830FGE4"/>
<dbReference type="SUPFAM" id="SSF161070">
    <property type="entry name" value="SNF-like"/>
    <property type="match status" value="1"/>
</dbReference>
<dbReference type="EMBL" id="BMPG01000001">
    <property type="protein sequence ID" value="GGL52694.1"/>
    <property type="molecule type" value="Genomic_DNA"/>
</dbReference>
<name>A0A830FGE4_9EURY</name>
<evidence type="ECO:0000256" key="3">
    <source>
        <dbReference type="ARBA" id="ARBA00022692"/>
    </source>
</evidence>
<feature type="transmembrane region" description="Helical" evidence="6">
    <location>
        <begin position="417"/>
        <end position="437"/>
    </location>
</feature>
<feature type="transmembrane region" description="Helical" evidence="6">
    <location>
        <begin position="167"/>
        <end position="195"/>
    </location>
</feature>
<feature type="transmembrane region" description="Helical" evidence="6">
    <location>
        <begin position="248"/>
        <end position="270"/>
    </location>
</feature>
<dbReference type="Pfam" id="PF00209">
    <property type="entry name" value="SNF"/>
    <property type="match status" value="2"/>
</dbReference>
<feature type="transmembrane region" description="Helical" evidence="6">
    <location>
        <begin position="302"/>
        <end position="321"/>
    </location>
</feature>
<sequence length="450" mass="47143">MSTRETWTTRAGFIFAAVGSAVGLGNIWSFPFQTASNGGAAFLVVYLLAVFLIGFPTMLAEFVIGRRSEQNAISAFERLGFSNWTFTGALGVFAAFVTLAFYSVVGGWVLRYIVGSLTGAYFGDTAGYFAAISAGPGAIVTHAAFMAITIGIVAFGVADGIERATKFMIPAIIVLLIGLAGWGATLSGAGAGYSYYLSPDVDVILSNFGSIVPSAMGQAFFTLSLGFGVMIAYASYLGSDDSLPGDSAIIVVLNTVVALLAGFAVFPVLFSTLEDPTTTSGGMGTAFTALAGAFGQLPAGQVLGFVFFVVLLFAALSSSISLLEAPTSYVVDTYDYDRWKIAVGVGVVTFVVGVPSTFGITWLAFYNDLVFNVLLPVAVFLIAVFVGWVADAEAFDELGRGSVVGDVPGTAPLTTIWLWWVRVVVPIVVLYTLYLGVTSLYTGLTTGGYF</sequence>
<reference evidence="7" key="2">
    <citation type="submission" date="2020-09" db="EMBL/GenBank/DDBJ databases">
        <authorList>
            <person name="Sun Q."/>
            <person name="Ohkuma M."/>
        </authorList>
    </citation>
    <scope>NUCLEOTIDE SEQUENCE</scope>
    <source>
        <strain evidence="7">JCM 19596</strain>
    </source>
</reference>
<keyword evidence="2" id="KW-0813">Transport</keyword>
<dbReference type="PRINTS" id="PR00176">
    <property type="entry name" value="NANEUSMPORT"/>
</dbReference>
<evidence type="ECO:0000313" key="8">
    <source>
        <dbReference type="Proteomes" id="UP000607197"/>
    </source>
</evidence>
<organism evidence="7 8">
    <name type="scientific">Halocalculus aciditolerans</name>
    <dbReference type="NCBI Taxonomy" id="1383812"/>
    <lineage>
        <taxon>Archaea</taxon>
        <taxon>Methanobacteriati</taxon>
        <taxon>Methanobacteriota</taxon>
        <taxon>Stenosarchaea group</taxon>
        <taxon>Halobacteria</taxon>
        <taxon>Halobacteriales</taxon>
        <taxon>Halobacteriaceae</taxon>
        <taxon>Halocalculus</taxon>
    </lineage>
</organism>
<protein>
    <submittedName>
        <fullName evidence="7">Sodium-dependent transporter</fullName>
    </submittedName>
</protein>
<feature type="transmembrane region" description="Helical" evidence="6">
    <location>
        <begin position="43"/>
        <end position="64"/>
    </location>
</feature>
<keyword evidence="4 6" id="KW-1133">Transmembrane helix</keyword>
<feature type="transmembrane region" description="Helical" evidence="6">
    <location>
        <begin position="341"/>
        <end position="362"/>
    </location>
</feature>
<dbReference type="InterPro" id="IPR047218">
    <property type="entry name" value="YocR/YhdH-like"/>
</dbReference>
<dbReference type="PROSITE" id="PS50267">
    <property type="entry name" value="NA_NEUROTRAN_SYMP_3"/>
    <property type="match status" value="1"/>
</dbReference>